<keyword evidence="2" id="KW-1185">Reference proteome</keyword>
<dbReference type="Proteomes" id="UP000240708">
    <property type="component" value="Unassembled WGS sequence"/>
</dbReference>
<protein>
    <recommendedName>
        <fullName evidence="3">Histidine phosphatase superfamily protein (Branch 1)</fullName>
    </recommendedName>
</protein>
<evidence type="ECO:0000313" key="1">
    <source>
        <dbReference type="EMBL" id="PSL03445.1"/>
    </source>
</evidence>
<dbReference type="InterPro" id="IPR029033">
    <property type="entry name" value="His_PPase_superfam"/>
</dbReference>
<dbReference type="InterPro" id="IPR013078">
    <property type="entry name" value="His_Pase_superF_clade-1"/>
</dbReference>
<gene>
    <name evidence="1" type="ORF">CLV48_107163</name>
</gene>
<comment type="caution">
    <text evidence="1">The sequence shown here is derived from an EMBL/GenBank/DDBJ whole genome shotgun (WGS) entry which is preliminary data.</text>
</comment>
<dbReference type="EMBL" id="PYGF01000007">
    <property type="protein sequence ID" value="PSL03445.1"/>
    <property type="molecule type" value="Genomic_DNA"/>
</dbReference>
<dbReference type="AlphaFoldDB" id="A0A2P8E1V5"/>
<dbReference type="OrthoDB" id="837575at2"/>
<reference evidence="1 2" key="1">
    <citation type="submission" date="2018-03" db="EMBL/GenBank/DDBJ databases">
        <title>Genomic Encyclopedia of Archaeal and Bacterial Type Strains, Phase II (KMG-II): from individual species to whole genera.</title>
        <authorList>
            <person name="Goeker M."/>
        </authorList>
    </citation>
    <scope>NUCLEOTIDE SEQUENCE [LARGE SCALE GENOMIC DNA]</scope>
    <source>
        <strain evidence="1 2">DSM 28057</strain>
    </source>
</reference>
<dbReference type="PROSITE" id="PS51257">
    <property type="entry name" value="PROKAR_LIPOPROTEIN"/>
    <property type="match status" value="1"/>
</dbReference>
<dbReference type="CDD" id="cd07067">
    <property type="entry name" value="HP_PGM_like"/>
    <property type="match status" value="1"/>
</dbReference>
<dbReference type="SUPFAM" id="SSF53254">
    <property type="entry name" value="Phosphoglycerate mutase-like"/>
    <property type="match status" value="1"/>
</dbReference>
<dbReference type="Gene3D" id="3.40.50.1240">
    <property type="entry name" value="Phosphoglycerate mutase-like"/>
    <property type="match status" value="1"/>
</dbReference>
<sequence>MEKFNHFNIQQIALFFTLIILVSCTKDNPDFDPQIRTGELVHGVYIVESTPITTKFRIDIGEKAIFYPSGSLGGINVSKNGVIELQNPFVGILWVEVERNGNTQRTNLPIYVAQNEKLAKDVINNMVNYQNQSLVFIARHADASIGQDAFDPEKEDWWKSCDPGLARQIDDAGVLQARRIGQGIKALNIPVRQGISSEFCRAYQTLEMMDLPIEISKKAELNLHLESVENPLDVPEIWPEVKAMIEEQEISNEILVVVSHCNLFDRNPFNEQIGWSSLQGDGFLMAKNSNGSLDFIGPVPNFLWTAFPNMPNL</sequence>
<evidence type="ECO:0000313" key="2">
    <source>
        <dbReference type="Proteomes" id="UP000240708"/>
    </source>
</evidence>
<evidence type="ECO:0008006" key="3">
    <source>
        <dbReference type="Google" id="ProtNLM"/>
    </source>
</evidence>
<dbReference type="RefSeq" id="WP_106567823.1">
    <property type="nucleotide sequence ID" value="NZ_PYGF01000007.1"/>
</dbReference>
<name>A0A2P8E1V5_9BACT</name>
<organism evidence="1 2">
    <name type="scientific">Cecembia rubra</name>
    <dbReference type="NCBI Taxonomy" id="1485585"/>
    <lineage>
        <taxon>Bacteria</taxon>
        <taxon>Pseudomonadati</taxon>
        <taxon>Bacteroidota</taxon>
        <taxon>Cytophagia</taxon>
        <taxon>Cytophagales</taxon>
        <taxon>Cyclobacteriaceae</taxon>
        <taxon>Cecembia</taxon>
    </lineage>
</organism>
<proteinExistence type="predicted"/>
<accession>A0A2P8E1V5</accession>